<evidence type="ECO:0000256" key="6">
    <source>
        <dbReference type="ARBA" id="ARBA00038076"/>
    </source>
</evidence>
<name>A0ABN2U020_9ACTN</name>
<keyword evidence="12" id="KW-1185">Reference proteome</keyword>
<evidence type="ECO:0000256" key="8">
    <source>
        <dbReference type="SAM" id="Phobius"/>
    </source>
</evidence>
<evidence type="ECO:0000256" key="3">
    <source>
        <dbReference type="ARBA" id="ARBA00022692"/>
    </source>
</evidence>
<feature type="transmembrane region" description="Helical" evidence="8">
    <location>
        <begin position="422"/>
        <end position="447"/>
    </location>
</feature>
<sequence>MADLVTTASPDSAKPDPPGRSGGTGGSGHPGHPGRPRRPARRRSRVAERSRLGLRDLGAEALAGILQRPGRSVLTMLGTVLGIGAFVAILGLTATAAGQIDKRFTVLSATEVGVDDTGTARSQGEQPDPAISFTADAGARVQALNGVVHAGVYWPVPLQSPRLGAAPDLQSGSAGDGSGLAIYAADPGALAAMHPTLTAGVLYNGFHEARQERVAVLGAAAAARLGITRLDAEPAVFINGTAYTVVGIIGDVERRQEMLLSVMIPTRTALAAYGPPSTPSRAKMLIETRLGAAQLIAHQAPIALRPDDPSLLTAIAPPDPKSLRNDVTGDFNTLFLLLAALSLVIGAVGIANTTLVAVLERTGEIGLRRSLGARPRHIAGQFLAESTVLGTLGGLIGTSVGVGLVVGVAVSRDWTAVLQPWAVLPAPLIGSVVGLLAGLYPALRAAWIEPVEALRR</sequence>
<dbReference type="PANTHER" id="PTHR30572:SF4">
    <property type="entry name" value="ABC TRANSPORTER PERMEASE YTRF"/>
    <property type="match status" value="1"/>
</dbReference>
<feature type="compositionally biased region" description="Gly residues" evidence="7">
    <location>
        <begin position="20"/>
        <end position="31"/>
    </location>
</feature>
<dbReference type="EMBL" id="BAAAQN010000010">
    <property type="protein sequence ID" value="GAA2024821.1"/>
    <property type="molecule type" value="Genomic_DNA"/>
</dbReference>
<gene>
    <name evidence="11" type="ORF">GCM10009839_23400</name>
</gene>
<keyword evidence="3 8" id="KW-0812">Transmembrane</keyword>
<dbReference type="Pfam" id="PF12704">
    <property type="entry name" value="MacB_PCD"/>
    <property type="match status" value="1"/>
</dbReference>
<evidence type="ECO:0000256" key="5">
    <source>
        <dbReference type="ARBA" id="ARBA00023136"/>
    </source>
</evidence>
<reference evidence="11 12" key="1">
    <citation type="journal article" date="2019" name="Int. J. Syst. Evol. Microbiol.">
        <title>The Global Catalogue of Microorganisms (GCM) 10K type strain sequencing project: providing services to taxonomists for standard genome sequencing and annotation.</title>
        <authorList>
            <consortium name="The Broad Institute Genomics Platform"/>
            <consortium name="The Broad Institute Genome Sequencing Center for Infectious Disease"/>
            <person name="Wu L."/>
            <person name="Ma J."/>
        </authorList>
    </citation>
    <scope>NUCLEOTIDE SEQUENCE [LARGE SCALE GENOMIC DNA]</scope>
    <source>
        <strain evidence="11 12">JCM 16014</strain>
    </source>
</reference>
<keyword evidence="4 8" id="KW-1133">Transmembrane helix</keyword>
<evidence type="ECO:0000256" key="4">
    <source>
        <dbReference type="ARBA" id="ARBA00022989"/>
    </source>
</evidence>
<comment type="similarity">
    <text evidence="6">Belongs to the ABC-4 integral membrane protein family.</text>
</comment>
<feature type="compositionally biased region" description="Basic residues" evidence="7">
    <location>
        <begin position="32"/>
        <end position="44"/>
    </location>
</feature>
<evidence type="ECO:0000256" key="1">
    <source>
        <dbReference type="ARBA" id="ARBA00004651"/>
    </source>
</evidence>
<evidence type="ECO:0000259" key="9">
    <source>
        <dbReference type="Pfam" id="PF02687"/>
    </source>
</evidence>
<feature type="domain" description="ABC3 transporter permease C-terminal" evidence="9">
    <location>
        <begin position="337"/>
        <end position="450"/>
    </location>
</feature>
<dbReference type="InterPro" id="IPR050250">
    <property type="entry name" value="Macrolide_Exporter_MacB"/>
</dbReference>
<evidence type="ECO:0000256" key="7">
    <source>
        <dbReference type="SAM" id="MobiDB-lite"/>
    </source>
</evidence>
<evidence type="ECO:0000259" key="10">
    <source>
        <dbReference type="Pfam" id="PF12704"/>
    </source>
</evidence>
<keyword evidence="2" id="KW-1003">Cell membrane</keyword>
<dbReference type="InterPro" id="IPR025857">
    <property type="entry name" value="MacB_PCD"/>
</dbReference>
<feature type="transmembrane region" description="Helical" evidence="8">
    <location>
        <begin position="334"/>
        <end position="359"/>
    </location>
</feature>
<feature type="transmembrane region" description="Helical" evidence="8">
    <location>
        <begin position="380"/>
        <end position="410"/>
    </location>
</feature>
<proteinExistence type="inferred from homology"/>
<feature type="transmembrane region" description="Helical" evidence="8">
    <location>
        <begin position="73"/>
        <end position="94"/>
    </location>
</feature>
<feature type="region of interest" description="Disordered" evidence="7">
    <location>
        <begin position="1"/>
        <end position="51"/>
    </location>
</feature>
<dbReference type="RefSeq" id="WP_344665558.1">
    <property type="nucleotide sequence ID" value="NZ_BAAAQN010000010.1"/>
</dbReference>
<evidence type="ECO:0000313" key="11">
    <source>
        <dbReference type="EMBL" id="GAA2024821.1"/>
    </source>
</evidence>
<feature type="domain" description="MacB-like periplasmic core" evidence="10">
    <location>
        <begin position="72"/>
        <end position="273"/>
    </location>
</feature>
<dbReference type="InterPro" id="IPR003838">
    <property type="entry name" value="ABC3_permease_C"/>
</dbReference>
<comment type="subcellular location">
    <subcellularLocation>
        <location evidence="1">Cell membrane</location>
        <topology evidence="1">Multi-pass membrane protein</topology>
    </subcellularLocation>
</comment>
<feature type="compositionally biased region" description="Polar residues" evidence="7">
    <location>
        <begin position="1"/>
        <end position="10"/>
    </location>
</feature>
<dbReference type="Proteomes" id="UP001500751">
    <property type="component" value="Unassembled WGS sequence"/>
</dbReference>
<evidence type="ECO:0000256" key="2">
    <source>
        <dbReference type="ARBA" id="ARBA00022475"/>
    </source>
</evidence>
<dbReference type="Pfam" id="PF02687">
    <property type="entry name" value="FtsX"/>
    <property type="match status" value="1"/>
</dbReference>
<dbReference type="PANTHER" id="PTHR30572">
    <property type="entry name" value="MEMBRANE COMPONENT OF TRANSPORTER-RELATED"/>
    <property type="match status" value="1"/>
</dbReference>
<accession>A0ABN2U020</accession>
<comment type="caution">
    <text evidence="11">The sequence shown here is derived from an EMBL/GenBank/DDBJ whole genome shotgun (WGS) entry which is preliminary data.</text>
</comment>
<protein>
    <submittedName>
        <fullName evidence="11">ABC transporter permease</fullName>
    </submittedName>
</protein>
<keyword evidence="5 8" id="KW-0472">Membrane</keyword>
<organism evidence="11 12">
    <name type="scientific">Catenulispora yoronensis</name>
    <dbReference type="NCBI Taxonomy" id="450799"/>
    <lineage>
        <taxon>Bacteria</taxon>
        <taxon>Bacillati</taxon>
        <taxon>Actinomycetota</taxon>
        <taxon>Actinomycetes</taxon>
        <taxon>Catenulisporales</taxon>
        <taxon>Catenulisporaceae</taxon>
        <taxon>Catenulispora</taxon>
    </lineage>
</organism>
<evidence type="ECO:0000313" key="12">
    <source>
        <dbReference type="Proteomes" id="UP001500751"/>
    </source>
</evidence>